<name>G0P4G8_CAEBE</name>
<gene>
    <name evidence="2" type="ORF">CAEBREN_16734</name>
</gene>
<evidence type="ECO:0000313" key="2">
    <source>
        <dbReference type="EMBL" id="EGT44720.1"/>
    </source>
</evidence>
<sequence length="395" mass="45270">MDSFRLATTCTPCTSASTSSTVPGVSEEDDDILTCDCEIEKGEIRFFNPETNRWSIRPIWRKEEMLSTEVAEINDLLLNRKMDPEAVLWNRKELFTSPPKPVDPALHANPTNDLQKEELLMINYKLAQENFALRLEKGLAVDTANKEKVRADVEKKRADGSELQMKEMEQIHENNLKYNSEQHEIDLKAKEDLYEKKLDGKQAKIAELESKIEELNAPSLVASSRPSTSMDHNQTDSSTASTPSPRDPTVPGPSGSSAPEESWKRTVAPRHLAAYEKTCRNMKLAPESFYKNDGPPKPQIVVEVPRPRVLYTRMMIEKRKENEWKRFSVPEKRTYMHLRNKLVAIQREQQKSGFIELPDAQEENNSRAQKRRRTSNPSYEGVEEAHGTKRCKTDR</sequence>
<dbReference type="Proteomes" id="UP000008068">
    <property type="component" value="Unassembled WGS sequence"/>
</dbReference>
<dbReference type="AlphaFoldDB" id="G0P4G8"/>
<feature type="compositionally biased region" description="Polar residues" evidence="1">
    <location>
        <begin position="221"/>
        <end position="244"/>
    </location>
</feature>
<dbReference type="InParanoid" id="G0P4G8"/>
<organism evidence="3">
    <name type="scientific">Caenorhabditis brenneri</name>
    <name type="common">Nematode worm</name>
    <dbReference type="NCBI Taxonomy" id="135651"/>
    <lineage>
        <taxon>Eukaryota</taxon>
        <taxon>Metazoa</taxon>
        <taxon>Ecdysozoa</taxon>
        <taxon>Nematoda</taxon>
        <taxon>Chromadorea</taxon>
        <taxon>Rhabditida</taxon>
        <taxon>Rhabditina</taxon>
        <taxon>Rhabditomorpha</taxon>
        <taxon>Rhabditoidea</taxon>
        <taxon>Rhabditidae</taxon>
        <taxon>Peloderinae</taxon>
        <taxon>Caenorhabditis</taxon>
    </lineage>
</organism>
<proteinExistence type="predicted"/>
<protein>
    <submittedName>
        <fullName evidence="2">Uncharacterized protein</fullName>
    </submittedName>
</protein>
<evidence type="ECO:0000256" key="1">
    <source>
        <dbReference type="SAM" id="MobiDB-lite"/>
    </source>
</evidence>
<feature type="region of interest" description="Disordered" evidence="1">
    <location>
        <begin position="352"/>
        <end position="395"/>
    </location>
</feature>
<dbReference type="EMBL" id="GL380063">
    <property type="protein sequence ID" value="EGT44720.1"/>
    <property type="molecule type" value="Genomic_DNA"/>
</dbReference>
<feature type="compositionally biased region" description="Basic and acidic residues" evidence="1">
    <location>
        <begin position="383"/>
        <end position="395"/>
    </location>
</feature>
<feature type="region of interest" description="Disordered" evidence="1">
    <location>
        <begin position="217"/>
        <end position="267"/>
    </location>
</feature>
<keyword evidence="3" id="KW-1185">Reference proteome</keyword>
<dbReference type="HOGENOM" id="CLU_698740_0_0_1"/>
<evidence type="ECO:0000313" key="3">
    <source>
        <dbReference type="Proteomes" id="UP000008068"/>
    </source>
</evidence>
<reference evidence="3" key="1">
    <citation type="submission" date="2011-07" db="EMBL/GenBank/DDBJ databases">
        <authorList>
            <consortium name="Caenorhabditis brenneri Sequencing and Analysis Consortium"/>
            <person name="Wilson R.K."/>
        </authorList>
    </citation>
    <scope>NUCLEOTIDE SEQUENCE [LARGE SCALE GENOMIC DNA]</scope>
    <source>
        <strain evidence="3">PB2801</strain>
    </source>
</reference>
<accession>G0P4G8</accession>